<keyword evidence="2" id="KW-1185">Reference proteome</keyword>
<dbReference type="GO" id="GO:0008168">
    <property type="term" value="F:methyltransferase activity"/>
    <property type="evidence" value="ECO:0007669"/>
    <property type="project" value="TreeGrafter"/>
</dbReference>
<sequence>MSMLRFDESGARSTERTYASPDVAAQRREVLSLLAPRPGERVLDVGSGPGYLLASIAEAVGPTGAAHGLDPSPAMNALATARTDGMPWVHIDDGDAVALPYPDGAFDAAASIQVYEYVADIAGALSELRRVLRPGGRSLILDTDADSLVWHTADQELHRRVLAAWEEHLVHPRLPRTLAGLLRRAGFQVTEQRVYAMFNAQLAPDAFSTRYMDTIARFVVGRQGLREADAAAWLADLRARSDEGDYLFSINRYVFLATAT</sequence>
<evidence type="ECO:0000313" key="1">
    <source>
        <dbReference type="EMBL" id="MBE1606998.1"/>
    </source>
</evidence>
<dbReference type="Gene3D" id="3.40.50.150">
    <property type="entry name" value="Vaccinia Virus protein VP39"/>
    <property type="match status" value="1"/>
</dbReference>
<name>A0A927MXB1_9ACTN</name>
<reference evidence="1" key="1">
    <citation type="submission" date="2020-10" db="EMBL/GenBank/DDBJ databases">
        <title>Sequencing the genomes of 1000 actinobacteria strains.</title>
        <authorList>
            <person name="Klenk H.-P."/>
        </authorList>
    </citation>
    <scope>NUCLEOTIDE SEQUENCE</scope>
    <source>
        <strain evidence="1">DSM 45354</strain>
    </source>
</reference>
<dbReference type="Proteomes" id="UP000638648">
    <property type="component" value="Unassembled WGS sequence"/>
</dbReference>
<comment type="caution">
    <text evidence="1">The sequence shown here is derived from an EMBL/GenBank/DDBJ whole genome shotgun (WGS) entry which is preliminary data.</text>
</comment>
<dbReference type="AlphaFoldDB" id="A0A927MXB1"/>
<dbReference type="SUPFAM" id="SSF53335">
    <property type="entry name" value="S-adenosyl-L-methionine-dependent methyltransferases"/>
    <property type="match status" value="1"/>
</dbReference>
<gene>
    <name evidence="1" type="ORF">HEB94_003846</name>
</gene>
<evidence type="ECO:0000313" key="2">
    <source>
        <dbReference type="Proteomes" id="UP000638648"/>
    </source>
</evidence>
<organism evidence="1 2">
    <name type="scientific">Actinopolymorpha pittospori</name>
    <dbReference type="NCBI Taxonomy" id="648752"/>
    <lineage>
        <taxon>Bacteria</taxon>
        <taxon>Bacillati</taxon>
        <taxon>Actinomycetota</taxon>
        <taxon>Actinomycetes</taxon>
        <taxon>Propionibacteriales</taxon>
        <taxon>Actinopolymorphaceae</taxon>
        <taxon>Actinopolymorpha</taxon>
    </lineage>
</organism>
<dbReference type="InterPro" id="IPR029063">
    <property type="entry name" value="SAM-dependent_MTases_sf"/>
</dbReference>
<dbReference type="PANTHER" id="PTHR42912">
    <property type="entry name" value="METHYLTRANSFERASE"/>
    <property type="match status" value="1"/>
</dbReference>
<dbReference type="Pfam" id="PF13489">
    <property type="entry name" value="Methyltransf_23"/>
    <property type="match status" value="1"/>
</dbReference>
<proteinExistence type="predicted"/>
<dbReference type="EMBL" id="JADBEM010000001">
    <property type="protein sequence ID" value="MBE1606998.1"/>
    <property type="molecule type" value="Genomic_DNA"/>
</dbReference>
<dbReference type="CDD" id="cd02440">
    <property type="entry name" value="AdoMet_MTases"/>
    <property type="match status" value="1"/>
</dbReference>
<protein>
    <submittedName>
        <fullName evidence="1">Ubiquinone/menaquinone biosynthesis C-methylase UbiE</fullName>
    </submittedName>
</protein>
<keyword evidence="1" id="KW-0830">Ubiquinone</keyword>
<dbReference type="InterPro" id="IPR050508">
    <property type="entry name" value="Methyltransf_Superfamily"/>
</dbReference>
<accession>A0A927MXB1</accession>